<comment type="caution">
    <text evidence="1">The sequence shown here is derived from an EMBL/GenBank/DDBJ whole genome shotgun (WGS) entry which is preliminary data.</text>
</comment>
<evidence type="ECO:0000313" key="1">
    <source>
        <dbReference type="EMBL" id="GGD21494.1"/>
    </source>
</evidence>
<accession>A0A916XYF4</accession>
<keyword evidence="2" id="KW-1185">Reference proteome</keyword>
<dbReference type="Proteomes" id="UP000613160">
    <property type="component" value="Unassembled WGS sequence"/>
</dbReference>
<reference evidence="1" key="1">
    <citation type="journal article" date="2014" name="Int. J. Syst. Evol. Microbiol.">
        <title>Complete genome sequence of Corynebacterium casei LMG S-19264T (=DSM 44701T), isolated from a smear-ripened cheese.</title>
        <authorList>
            <consortium name="US DOE Joint Genome Institute (JGI-PGF)"/>
            <person name="Walter F."/>
            <person name="Albersmeier A."/>
            <person name="Kalinowski J."/>
            <person name="Ruckert C."/>
        </authorList>
    </citation>
    <scope>NUCLEOTIDE SEQUENCE</scope>
    <source>
        <strain evidence="1">CGMCC 1.15493</strain>
    </source>
</reference>
<organism evidence="1 2">
    <name type="scientific">Aureimonas glaciei</name>
    <dbReference type="NCBI Taxonomy" id="1776957"/>
    <lineage>
        <taxon>Bacteria</taxon>
        <taxon>Pseudomonadati</taxon>
        <taxon>Pseudomonadota</taxon>
        <taxon>Alphaproteobacteria</taxon>
        <taxon>Hyphomicrobiales</taxon>
        <taxon>Aurantimonadaceae</taxon>
        <taxon>Aureimonas</taxon>
    </lineage>
</organism>
<sequence>MKGMTMSKHENAHPARDGFVGRIWNRIVEARTLQAERQIRHYNRLWK</sequence>
<evidence type="ECO:0000313" key="2">
    <source>
        <dbReference type="Proteomes" id="UP000613160"/>
    </source>
</evidence>
<dbReference type="AlphaFoldDB" id="A0A916XYF4"/>
<reference evidence="1" key="2">
    <citation type="submission" date="2020-09" db="EMBL/GenBank/DDBJ databases">
        <authorList>
            <person name="Sun Q."/>
            <person name="Zhou Y."/>
        </authorList>
    </citation>
    <scope>NUCLEOTIDE SEQUENCE</scope>
    <source>
        <strain evidence="1">CGMCC 1.15493</strain>
    </source>
</reference>
<name>A0A916XYF4_9HYPH</name>
<dbReference type="EMBL" id="BMJJ01000005">
    <property type="protein sequence ID" value="GGD21494.1"/>
    <property type="molecule type" value="Genomic_DNA"/>
</dbReference>
<protein>
    <submittedName>
        <fullName evidence="1">Uncharacterized protein</fullName>
    </submittedName>
</protein>
<gene>
    <name evidence="1" type="ORF">GCM10011335_25530</name>
</gene>
<proteinExistence type="predicted"/>
<dbReference type="RefSeq" id="WP_188851123.1">
    <property type="nucleotide sequence ID" value="NZ_BMJJ01000005.1"/>
</dbReference>